<dbReference type="EMBL" id="MWQY01000026">
    <property type="protein sequence ID" value="ORC31162.1"/>
    <property type="molecule type" value="Genomic_DNA"/>
</dbReference>
<feature type="transmembrane region" description="Helical" evidence="8">
    <location>
        <begin position="211"/>
        <end position="233"/>
    </location>
</feature>
<dbReference type="AlphaFoldDB" id="A0A1Y1RTQ4"/>
<feature type="transmembrane region" description="Helical" evidence="8">
    <location>
        <begin position="366"/>
        <end position="385"/>
    </location>
</feature>
<feature type="transmembrane region" description="Helical" evidence="8">
    <location>
        <begin position="499"/>
        <end position="517"/>
    </location>
</feature>
<dbReference type="RefSeq" id="WP_083052761.1">
    <property type="nucleotide sequence ID" value="NZ_MWQY01000026.1"/>
</dbReference>
<feature type="domain" description="NADH:quinone oxidoreductase/Mrp antiporter transmembrane" evidence="9">
    <location>
        <begin position="128"/>
        <end position="416"/>
    </location>
</feature>
<feature type="transmembrane region" description="Helical" evidence="8">
    <location>
        <begin position="131"/>
        <end position="151"/>
    </location>
</feature>
<evidence type="ECO:0000256" key="7">
    <source>
        <dbReference type="RuleBase" id="RU000320"/>
    </source>
</evidence>
<name>A0A1Y1RTQ4_9SPIO</name>
<dbReference type="Pfam" id="PF00361">
    <property type="entry name" value="Proton_antipo_M"/>
    <property type="match status" value="1"/>
</dbReference>
<dbReference type="GO" id="GO:0005886">
    <property type="term" value="C:plasma membrane"/>
    <property type="evidence" value="ECO:0007669"/>
    <property type="project" value="UniProtKB-SubCell"/>
</dbReference>
<dbReference type="GO" id="GO:0042773">
    <property type="term" value="P:ATP synthesis coupled electron transport"/>
    <property type="evidence" value="ECO:0007669"/>
    <property type="project" value="InterPro"/>
</dbReference>
<dbReference type="Proteomes" id="UP000192343">
    <property type="component" value="Unassembled WGS sequence"/>
</dbReference>
<feature type="transmembrane region" description="Helical" evidence="8">
    <location>
        <begin position="405"/>
        <end position="423"/>
    </location>
</feature>
<comment type="subcellular location">
    <subcellularLocation>
        <location evidence="1">Cell membrane</location>
        <topology evidence="1">Multi-pass membrane protein</topology>
    </subcellularLocation>
    <subcellularLocation>
        <location evidence="7">Membrane</location>
        <topology evidence="7">Multi-pass membrane protein</topology>
    </subcellularLocation>
</comment>
<comment type="similarity">
    <text evidence="2">Belongs to the CPA3 antiporters (TC 2.A.63) subunit D family.</text>
</comment>
<feature type="transmembrane region" description="Helical" evidence="8">
    <location>
        <begin position="271"/>
        <end position="293"/>
    </location>
</feature>
<feature type="transmembrane region" description="Helical" evidence="8">
    <location>
        <begin position="456"/>
        <end position="479"/>
    </location>
</feature>
<feature type="transmembrane region" description="Helical" evidence="8">
    <location>
        <begin position="245"/>
        <end position="265"/>
    </location>
</feature>
<reference evidence="10 11" key="1">
    <citation type="submission" date="2017-03" db="EMBL/GenBank/DDBJ databases">
        <title>Draft Genome sequence of Marispirochaeta sp. strain JC444.</title>
        <authorList>
            <person name="Shivani Y."/>
            <person name="Subhash Y."/>
            <person name="Sasikala C."/>
            <person name="Ramana C."/>
        </authorList>
    </citation>
    <scope>NUCLEOTIDE SEQUENCE [LARGE SCALE GENOMIC DNA]</scope>
    <source>
        <strain evidence="10 11">JC444</strain>
    </source>
</reference>
<dbReference type="PANTHER" id="PTHR42703">
    <property type="entry name" value="NADH DEHYDROGENASE"/>
    <property type="match status" value="1"/>
</dbReference>
<feature type="transmembrane region" description="Helical" evidence="8">
    <location>
        <begin position="538"/>
        <end position="554"/>
    </location>
</feature>
<keyword evidence="3" id="KW-1003">Cell membrane</keyword>
<proteinExistence type="inferred from homology"/>
<feature type="transmembrane region" description="Helical" evidence="8">
    <location>
        <begin position="163"/>
        <end position="182"/>
    </location>
</feature>
<feature type="transmembrane region" description="Helical" evidence="8">
    <location>
        <begin position="33"/>
        <end position="52"/>
    </location>
</feature>
<feature type="transmembrane region" description="Helical" evidence="8">
    <location>
        <begin position="6"/>
        <end position="26"/>
    </location>
</feature>
<dbReference type="PRINTS" id="PR01437">
    <property type="entry name" value="NUOXDRDTASE4"/>
</dbReference>
<dbReference type="InterPro" id="IPR050586">
    <property type="entry name" value="CPA3_Na-H_Antiporter_D"/>
</dbReference>
<sequence>MTENLIIWILVSPLFGGALALFGKIFKRAEGFFCLLSVLSFAGPIFSLLHLLEPVAGGAALFYPLGGWAEPYGISLVLDGFAWISAALISLITPLIALFALGNRKYGARFFFFLMLLSGGMYGVALTGDLFTMFVGFEIIAISAYVLIAWEGTPTGLVASFKYLMLSTTGILFFLFGIFLIYRDLGVLSIDRISTLLQSAGGVRNTPTMHLALASLCVGIGVRTAFIPFHTWLPEAHAYAPHPVSALLSGVLIKVSFFAMVRILLEFGGSYMWELLLWIGAVTAISAVVSALAQSDAKRLLAYHSISQMGYILAVFGAGSSFALSASFFHALNHALFKSLLFLTVGTAVGLRGVRNLYKISALGRRIPLFGLAFFVGALSISGIPPFNGFASKAYISSGMSGSPAYVLLWITSFLTIASFVKLSRIYFPGPKEPFPAVQPDTVLVRDYLPGKLEHLVVIVLALLCLGSGVFGVQVAGFLNVMLYHEELSYTVSLFGWKKMLSLLPAVILGFAAFRLVTTSWGKGLSARLKALAPDLHTVLIFFFIGLLAFAAVAY</sequence>
<evidence type="ECO:0000259" key="9">
    <source>
        <dbReference type="Pfam" id="PF00361"/>
    </source>
</evidence>
<dbReference type="STRING" id="1963862.B4O97_17265"/>
<dbReference type="InterPro" id="IPR001750">
    <property type="entry name" value="ND/Mrp_TM"/>
</dbReference>
<evidence type="ECO:0000256" key="5">
    <source>
        <dbReference type="ARBA" id="ARBA00022989"/>
    </source>
</evidence>
<dbReference type="OrthoDB" id="9807568at2"/>
<keyword evidence="11" id="KW-1185">Reference proteome</keyword>
<feature type="transmembrane region" description="Helical" evidence="8">
    <location>
        <begin position="72"/>
        <end position="99"/>
    </location>
</feature>
<keyword evidence="4 7" id="KW-0812">Transmembrane</keyword>
<comment type="caution">
    <text evidence="10">The sequence shown here is derived from an EMBL/GenBank/DDBJ whole genome shotgun (WGS) entry which is preliminary data.</text>
</comment>
<accession>A0A1Y1RTQ4</accession>
<organism evidence="10 11">
    <name type="scientific">Marispirochaeta aestuarii</name>
    <dbReference type="NCBI Taxonomy" id="1963862"/>
    <lineage>
        <taxon>Bacteria</taxon>
        <taxon>Pseudomonadati</taxon>
        <taxon>Spirochaetota</taxon>
        <taxon>Spirochaetia</taxon>
        <taxon>Spirochaetales</taxon>
        <taxon>Spirochaetaceae</taxon>
        <taxon>Marispirochaeta</taxon>
    </lineage>
</organism>
<evidence type="ECO:0000256" key="1">
    <source>
        <dbReference type="ARBA" id="ARBA00004651"/>
    </source>
</evidence>
<evidence type="ECO:0000313" key="11">
    <source>
        <dbReference type="Proteomes" id="UP000192343"/>
    </source>
</evidence>
<keyword evidence="5 8" id="KW-1133">Transmembrane helix</keyword>
<dbReference type="PANTHER" id="PTHR42703:SF1">
    <property type="entry name" value="NA(+)_H(+) ANTIPORTER SUBUNIT D1"/>
    <property type="match status" value="1"/>
</dbReference>
<evidence type="ECO:0000256" key="8">
    <source>
        <dbReference type="SAM" id="Phobius"/>
    </source>
</evidence>
<evidence type="ECO:0000256" key="2">
    <source>
        <dbReference type="ARBA" id="ARBA00005346"/>
    </source>
</evidence>
<dbReference type="InterPro" id="IPR003918">
    <property type="entry name" value="NADH_UbQ_OxRdtase"/>
</dbReference>
<feature type="transmembrane region" description="Helical" evidence="8">
    <location>
        <begin position="309"/>
        <end position="329"/>
    </location>
</feature>
<dbReference type="GO" id="GO:0008137">
    <property type="term" value="F:NADH dehydrogenase (ubiquinone) activity"/>
    <property type="evidence" value="ECO:0007669"/>
    <property type="project" value="InterPro"/>
</dbReference>
<evidence type="ECO:0000256" key="6">
    <source>
        <dbReference type="ARBA" id="ARBA00023136"/>
    </source>
</evidence>
<evidence type="ECO:0000313" key="10">
    <source>
        <dbReference type="EMBL" id="ORC31162.1"/>
    </source>
</evidence>
<evidence type="ECO:0000256" key="3">
    <source>
        <dbReference type="ARBA" id="ARBA00022475"/>
    </source>
</evidence>
<gene>
    <name evidence="10" type="ORF">B4O97_17265</name>
</gene>
<protein>
    <recommendedName>
        <fullName evidence="9">NADH:quinone oxidoreductase/Mrp antiporter transmembrane domain-containing protein</fullName>
    </recommendedName>
</protein>
<feature type="transmembrane region" description="Helical" evidence="8">
    <location>
        <begin position="106"/>
        <end position="125"/>
    </location>
</feature>
<keyword evidence="6 8" id="KW-0472">Membrane</keyword>
<evidence type="ECO:0000256" key="4">
    <source>
        <dbReference type="ARBA" id="ARBA00022692"/>
    </source>
</evidence>
<feature type="transmembrane region" description="Helical" evidence="8">
    <location>
        <begin position="335"/>
        <end position="354"/>
    </location>
</feature>